<dbReference type="SMART" id="SM00345">
    <property type="entry name" value="HTH_GNTR"/>
    <property type="match status" value="1"/>
</dbReference>
<evidence type="ECO:0000313" key="6">
    <source>
        <dbReference type="Proteomes" id="UP001597186"/>
    </source>
</evidence>
<dbReference type="PROSITE" id="PS50949">
    <property type="entry name" value="HTH_GNTR"/>
    <property type="match status" value="1"/>
</dbReference>
<gene>
    <name evidence="5" type="ORF">ACFTOW_12205</name>
</gene>
<evidence type="ECO:0000259" key="4">
    <source>
        <dbReference type="PROSITE" id="PS50949"/>
    </source>
</evidence>
<dbReference type="PANTHER" id="PTHR43537:SF39">
    <property type="entry name" value="HTH-TYPE TRANSCRIPTIONAL REGULATOR MCBR"/>
    <property type="match status" value="1"/>
</dbReference>
<feature type="domain" description="HTH gntR-type" evidence="4">
    <location>
        <begin position="15"/>
        <end position="81"/>
    </location>
</feature>
<keyword evidence="2" id="KW-0238">DNA-binding</keyword>
<dbReference type="InterPro" id="IPR008920">
    <property type="entry name" value="TF_FadR/GntR_C"/>
</dbReference>
<dbReference type="EMBL" id="JBHUDD010000059">
    <property type="protein sequence ID" value="MFD1510164.1"/>
    <property type="molecule type" value="Genomic_DNA"/>
</dbReference>
<proteinExistence type="predicted"/>
<evidence type="ECO:0000256" key="3">
    <source>
        <dbReference type="ARBA" id="ARBA00023163"/>
    </source>
</evidence>
<dbReference type="InterPro" id="IPR036388">
    <property type="entry name" value="WH-like_DNA-bd_sf"/>
</dbReference>
<dbReference type="Pfam" id="PF07729">
    <property type="entry name" value="FCD"/>
    <property type="match status" value="1"/>
</dbReference>
<dbReference type="Proteomes" id="UP001597186">
    <property type="component" value="Unassembled WGS sequence"/>
</dbReference>
<evidence type="ECO:0000256" key="2">
    <source>
        <dbReference type="ARBA" id="ARBA00023125"/>
    </source>
</evidence>
<comment type="caution">
    <text evidence="5">The sequence shown here is derived from an EMBL/GenBank/DDBJ whole genome shotgun (WGS) entry which is preliminary data.</text>
</comment>
<dbReference type="InterPro" id="IPR036390">
    <property type="entry name" value="WH_DNA-bd_sf"/>
</dbReference>
<sequence>MTPQQPIGLGAIETQPLHEQVYEKLRHALMSGQIAPGRKLTSRKLARELGTSDMPVRSALLRLQALRALDQMANGSMILPAMTRARFSDLMATRLICEPAATRAAVGGLDRAGLLKLRQAAVALTAAAEDQDIDGYLLHNHDFKFSIYNACGSPSLLFLIETLWLQVGPFLRQFSGQFGNDLRGILALDYHDEIVKRLEDGDGDTAADLLARDIREGHDFLLQNGQFEQREPGGRR</sequence>
<keyword evidence="6" id="KW-1185">Reference proteome</keyword>
<dbReference type="SUPFAM" id="SSF48008">
    <property type="entry name" value="GntR ligand-binding domain-like"/>
    <property type="match status" value="1"/>
</dbReference>
<dbReference type="PANTHER" id="PTHR43537">
    <property type="entry name" value="TRANSCRIPTIONAL REGULATOR, GNTR FAMILY"/>
    <property type="match status" value="1"/>
</dbReference>
<dbReference type="SUPFAM" id="SSF46785">
    <property type="entry name" value="Winged helix' DNA-binding domain"/>
    <property type="match status" value="1"/>
</dbReference>
<keyword evidence="3" id="KW-0804">Transcription</keyword>
<dbReference type="Gene3D" id="1.10.10.10">
    <property type="entry name" value="Winged helix-like DNA-binding domain superfamily/Winged helix DNA-binding domain"/>
    <property type="match status" value="1"/>
</dbReference>
<evidence type="ECO:0000313" key="5">
    <source>
        <dbReference type="EMBL" id="MFD1510164.1"/>
    </source>
</evidence>
<name>A0ABW4EJH8_9RHOB</name>
<dbReference type="InterPro" id="IPR011711">
    <property type="entry name" value="GntR_C"/>
</dbReference>
<dbReference type="SMART" id="SM00895">
    <property type="entry name" value="FCD"/>
    <property type="match status" value="1"/>
</dbReference>
<dbReference type="Pfam" id="PF00392">
    <property type="entry name" value="GntR"/>
    <property type="match status" value="1"/>
</dbReference>
<evidence type="ECO:0000256" key="1">
    <source>
        <dbReference type="ARBA" id="ARBA00023015"/>
    </source>
</evidence>
<accession>A0ABW4EJH8</accession>
<protein>
    <submittedName>
        <fullName evidence="5">GntR family transcriptional regulator</fullName>
    </submittedName>
</protein>
<dbReference type="RefSeq" id="WP_379916062.1">
    <property type="nucleotide sequence ID" value="NZ_JBHUDD010000059.1"/>
</dbReference>
<dbReference type="InterPro" id="IPR000524">
    <property type="entry name" value="Tscrpt_reg_HTH_GntR"/>
</dbReference>
<dbReference type="Gene3D" id="1.20.120.530">
    <property type="entry name" value="GntR ligand-binding domain-like"/>
    <property type="match status" value="1"/>
</dbReference>
<reference evidence="6" key="1">
    <citation type="journal article" date="2019" name="Int. J. Syst. Evol. Microbiol.">
        <title>The Global Catalogue of Microorganisms (GCM) 10K type strain sequencing project: providing services to taxonomists for standard genome sequencing and annotation.</title>
        <authorList>
            <consortium name="The Broad Institute Genomics Platform"/>
            <consortium name="The Broad Institute Genome Sequencing Center for Infectious Disease"/>
            <person name="Wu L."/>
            <person name="Ma J."/>
        </authorList>
    </citation>
    <scope>NUCLEOTIDE SEQUENCE [LARGE SCALE GENOMIC DNA]</scope>
    <source>
        <strain evidence="6">CGMCC 1.12477</strain>
    </source>
</reference>
<keyword evidence="1" id="KW-0805">Transcription regulation</keyword>
<organism evidence="5 6">
    <name type="scientific">Lacimonas salitolerans</name>
    <dbReference type="NCBI Taxonomy" id="1323750"/>
    <lineage>
        <taxon>Bacteria</taxon>
        <taxon>Pseudomonadati</taxon>
        <taxon>Pseudomonadota</taxon>
        <taxon>Alphaproteobacteria</taxon>
        <taxon>Rhodobacterales</taxon>
        <taxon>Paracoccaceae</taxon>
        <taxon>Lacimonas</taxon>
    </lineage>
</organism>